<accession>A0A7G9SKR9</accession>
<evidence type="ECO:0000256" key="1">
    <source>
        <dbReference type="SAM" id="MobiDB-lite"/>
    </source>
</evidence>
<feature type="region of interest" description="Disordered" evidence="1">
    <location>
        <begin position="131"/>
        <end position="191"/>
    </location>
</feature>
<dbReference type="PROSITE" id="PS51257">
    <property type="entry name" value="PROKAR_LIPOPROTEIN"/>
    <property type="match status" value="1"/>
</dbReference>
<sequence length="191" mass="21508">MRNLKLGLVAAAAVALSGCGYGFGPGLGVGVGYNSGYGGYYGNYGGYGYSPYADPYFGYGSRYSYGYGPYGYNYGGYGSPYGGGWYNGYYYPGSGYYVYDRDRTRRRLSDAELAQWRQRVSSTLADRIRERRGDTIGTQSVRRIRTDSVERAPRSTTRMSNGEGRERVRESLRQRIEQRRAERAARQRDDN</sequence>
<dbReference type="KEGG" id="slut:H9L13_06210"/>
<organism evidence="2 3">
    <name type="scientific">Sphingomonas lutea</name>
    <dbReference type="NCBI Taxonomy" id="1045317"/>
    <lineage>
        <taxon>Bacteria</taxon>
        <taxon>Pseudomonadati</taxon>
        <taxon>Pseudomonadota</taxon>
        <taxon>Alphaproteobacteria</taxon>
        <taxon>Sphingomonadales</taxon>
        <taxon>Sphingomonadaceae</taxon>
        <taxon>Sphingomonas</taxon>
    </lineage>
</organism>
<feature type="compositionally biased region" description="Basic and acidic residues" evidence="1">
    <location>
        <begin position="163"/>
        <end position="191"/>
    </location>
</feature>
<feature type="compositionally biased region" description="Basic and acidic residues" evidence="1">
    <location>
        <begin position="144"/>
        <end position="153"/>
    </location>
</feature>
<keyword evidence="3" id="KW-1185">Reference proteome</keyword>
<gene>
    <name evidence="2" type="ORF">H9L13_06210</name>
</gene>
<evidence type="ECO:0000313" key="3">
    <source>
        <dbReference type="Proteomes" id="UP000515971"/>
    </source>
</evidence>
<name>A0A7G9SKR9_9SPHN</name>
<evidence type="ECO:0000313" key="2">
    <source>
        <dbReference type="EMBL" id="QNN68444.1"/>
    </source>
</evidence>
<dbReference type="AlphaFoldDB" id="A0A7G9SKR9"/>
<proteinExistence type="predicted"/>
<dbReference type="RefSeq" id="WP_187539970.1">
    <property type="nucleotide sequence ID" value="NZ_BAABJT010000001.1"/>
</dbReference>
<reference evidence="2 3" key="1">
    <citation type="submission" date="2020-08" db="EMBL/GenBank/DDBJ databases">
        <title>Genome sequence of Sphingomonas lutea KCTC 23642T.</title>
        <authorList>
            <person name="Hyun D.-W."/>
            <person name="Bae J.-W."/>
        </authorList>
    </citation>
    <scope>NUCLEOTIDE SEQUENCE [LARGE SCALE GENOMIC DNA]</scope>
    <source>
        <strain evidence="2 3">KCTC 23642</strain>
    </source>
</reference>
<dbReference type="Proteomes" id="UP000515971">
    <property type="component" value="Chromosome"/>
</dbReference>
<dbReference type="EMBL" id="CP060718">
    <property type="protein sequence ID" value="QNN68444.1"/>
    <property type="molecule type" value="Genomic_DNA"/>
</dbReference>
<protein>
    <submittedName>
        <fullName evidence="2">Uncharacterized protein</fullName>
    </submittedName>
</protein>